<proteinExistence type="predicted"/>
<protein>
    <submittedName>
        <fullName evidence="3">PEP-CTERM sorting domain-containing protein</fullName>
    </submittedName>
</protein>
<dbReference type="NCBIfam" id="TIGR02595">
    <property type="entry name" value="PEP_CTERM"/>
    <property type="match status" value="1"/>
</dbReference>
<name>A0A3Q9BNZ5_9BURK</name>
<evidence type="ECO:0000259" key="2">
    <source>
        <dbReference type="Pfam" id="PF07589"/>
    </source>
</evidence>
<sequence length="279" mass="28769">MFKKLFTKGSIKGLTAVLATVVSCSAMATPVTQWEFEVNSGFTSFAPAGVTGSNQNAFLNGLGNPMAASLLSWGTSTGSGQSSLGIGAATNGNFNGSLFTGAPAVNTVEVIHNNRPITGASLGSAHLLDVIRLKRLLPGPTGSDLFTGLTFDFKFKETPNQNPCTVASPTPCNDILVVDALGAGFDPVTGSLTQNFVYEGDNYAAILHIVGMGVLSNAACADAGAAAGCYGFTTVENQENRFQVSLEIQNRIPEPASVGLVGLALVAMGMARRRKGVNS</sequence>
<feature type="domain" description="Ice-binding protein C-terminal" evidence="2">
    <location>
        <begin position="252"/>
        <end position="274"/>
    </location>
</feature>
<dbReference type="PROSITE" id="PS51257">
    <property type="entry name" value="PROKAR_LIPOPROTEIN"/>
    <property type="match status" value="1"/>
</dbReference>
<dbReference type="Proteomes" id="UP000275663">
    <property type="component" value="Chromosome"/>
</dbReference>
<evidence type="ECO:0000313" key="3">
    <source>
        <dbReference type="EMBL" id="AZP11141.1"/>
    </source>
</evidence>
<feature type="signal peptide" evidence="1">
    <location>
        <begin position="1"/>
        <end position="28"/>
    </location>
</feature>
<evidence type="ECO:0000313" key="4">
    <source>
        <dbReference type="Proteomes" id="UP000275663"/>
    </source>
</evidence>
<feature type="chain" id="PRO_5018645110" evidence="1">
    <location>
        <begin position="29"/>
        <end position="279"/>
    </location>
</feature>
<dbReference type="EMBL" id="CP034464">
    <property type="protein sequence ID" value="AZP11141.1"/>
    <property type="molecule type" value="Genomic_DNA"/>
</dbReference>
<dbReference type="KEGG" id="upv:EJN92_03430"/>
<dbReference type="InterPro" id="IPR013424">
    <property type="entry name" value="Ice-binding_C"/>
</dbReference>
<dbReference type="OrthoDB" id="8480067at2"/>
<evidence type="ECO:0000256" key="1">
    <source>
        <dbReference type="SAM" id="SignalP"/>
    </source>
</evidence>
<dbReference type="Pfam" id="PF07589">
    <property type="entry name" value="PEP-CTERM"/>
    <property type="match status" value="1"/>
</dbReference>
<keyword evidence="4" id="KW-1185">Reference proteome</keyword>
<keyword evidence="1" id="KW-0732">Signal</keyword>
<accession>A0A3Q9BNZ5</accession>
<dbReference type="RefSeq" id="WP_126126540.1">
    <property type="nucleotide sequence ID" value="NZ_CP034464.1"/>
</dbReference>
<dbReference type="NCBIfam" id="NF038125">
    <property type="entry name" value="PEP_CTERM_THxN"/>
    <property type="match status" value="1"/>
</dbReference>
<reference evidence="3 4" key="1">
    <citation type="journal article" date="2011" name="Int. J. Syst. Evol. Microbiol.">
        <title>Description of Undibacterium oligocarboniphilum sp. nov., isolated from purified water, and Undibacterium pigrum strain CCUG 49012 as the type strain of Undibacterium parvum sp. nov., and emended descriptions of the genus Undibacterium and the species Undibacterium pigrum.</title>
        <authorList>
            <person name="Eder W."/>
            <person name="Wanner G."/>
            <person name="Ludwig W."/>
            <person name="Busse H.J."/>
            <person name="Ziemke-Kageler F."/>
            <person name="Lang E."/>
        </authorList>
    </citation>
    <scope>NUCLEOTIDE SEQUENCE [LARGE SCALE GENOMIC DNA]</scope>
    <source>
        <strain evidence="3 4">DSM 23061</strain>
    </source>
</reference>
<organism evidence="3 4">
    <name type="scientific">Undibacterium parvum</name>
    <dbReference type="NCBI Taxonomy" id="401471"/>
    <lineage>
        <taxon>Bacteria</taxon>
        <taxon>Pseudomonadati</taxon>
        <taxon>Pseudomonadota</taxon>
        <taxon>Betaproteobacteria</taxon>
        <taxon>Burkholderiales</taxon>
        <taxon>Oxalobacteraceae</taxon>
        <taxon>Undibacterium</taxon>
    </lineage>
</organism>
<dbReference type="AlphaFoldDB" id="A0A3Q9BNZ5"/>
<gene>
    <name evidence="3" type="ORF">EJN92_03430</name>
</gene>